<evidence type="ECO:0000256" key="3">
    <source>
        <dbReference type="ARBA" id="ARBA00022985"/>
    </source>
</evidence>
<dbReference type="GO" id="GO:0005829">
    <property type="term" value="C:cytosol"/>
    <property type="evidence" value="ECO:0007669"/>
    <property type="project" value="TreeGrafter"/>
</dbReference>
<keyword evidence="3" id="KW-0448">Lipopolysaccharide biosynthesis</keyword>
<dbReference type="InterPro" id="IPR029044">
    <property type="entry name" value="Nucleotide-diphossugar_trans"/>
</dbReference>
<evidence type="ECO:0000313" key="5">
    <source>
        <dbReference type="Proteomes" id="UP000282971"/>
    </source>
</evidence>
<dbReference type="InterPro" id="IPR004528">
    <property type="entry name" value="KdsB"/>
</dbReference>
<gene>
    <name evidence="4" type="ORF">EOD43_16780</name>
</gene>
<proteinExistence type="predicted"/>
<dbReference type="CDD" id="cd02517">
    <property type="entry name" value="CMP-KDO-Synthetase"/>
    <property type="match status" value="1"/>
</dbReference>
<dbReference type="AlphaFoldDB" id="A0A437M0E6"/>
<reference evidence="4 5" key="1">
    <citation type="submission" date="2019-01" db="EMBL/GenBank/DDBJ databases">
        <authorList>
            <person name="Chen W.-M."/>
        </authorList>
    </citation>
    <scope>NUCLEOTIDE SEQUENCE [LARGE SCALE GENOMIC DNA]</scope>
    <source>
        <strain evidence="4 5">CCP-7</strain>
    </source>
</reference>
<name>A0A437M0E6_9SPHN</name>
<dbReference type="PANTHER" id="PTHR42866">
    <property type="entry name" value="3-DEOXY-MANNO-OCTULOSONATE CYTIDYLYLTRANSFERASE"/>
    <property type="match status" value="1"/>
</dbReference>
<keyword evidence="5" id="KW-1185">Reference proteome</keyword>
<dbReference type="SUPFAM" id="SSF53448">
    <property type="entry name" value="Nucleotide-diphospho-sugar transferases"/>
    <property type="match status" value="1"/>
</dbReference>
<accession>A0A437M0E6</accession>
<dbReference type="Gene3D" id="3.90.550.10">
    <property type="entry name" value="Spore Coat Polysaccharide Biosynthesis Protein SpsA, Chain A"/>
    <property type="match status" value="1"/>
</dbReference>
<dbReference type="RefSeq" id="WP_127745185.1">
    <property type="nucleotide sequence ID" value="NZ_SACN01000002.1"/>
</dbReference>
<evidence type="ECO:0000256" key="1">
    <source>
        <dbReference type="ARBA" id="ARBA00022679"/>
    </source>
</evidence>
<dbReference type="Proteomes" id="UP000282971">
    <property type="component" value="Unassembled WGS sequence"/>
</dbReference>
<dbReference type="Pfam" id="PF02348">
    <property type="entry name" value="CTP_transf_3"/>
    <property type="match status" value="1"/>
</dbReference>
<evidence type="ECO:0000256" key="2">
    <source>
        <dbReference type="ARBA" id="ARBA00022695"/>
    </source>
</evidence>
<keyword evidence="1 4" id="KW-0808">Transferase</keyword>
<dbReference type="GO" id="GO:0008690">
    <property type="term" value="F:3-deoxy-manno-octulosonate cytidylyltransferase activity"/>
    <property type="evidence" value="ECO:0007669"/>
    <property type="project" value="InterPro"/>
</dbReference>
<organism evidence="4 5">
    <name type="scientific">Sphingomonas crocodyli</name>
    <dbReference type="NCBI Taxonomy" id="1979270"/>
    <lineage>
        <taxon>Bacteria</taxon>
        <taxon>Pseudomonadati</taxon>
        <taxon>Pseudomonadota</taxon>
        <taxon>Alphaproteobacteria</taxon>
        <taxon>Sphingomonadales</taxon>
        <taxon>Sphingomonadaceae</taxon>
        <taxon>Sphingomonas</taxon>
    </lineage>
</organism>
<protein>
    <submittedName>
        <fullName evidence="4">3-deoxy-manno-octulosonate cytidylyltransferase</fullName>
    </submittedName>
</protein>
<comment type="caution">
    <text evidence="4">The sequence shown here is derived from an EMBL/GenBank/DDBJ whole genome shotgun (WGS) entry which is preliminary data.</text>
</comment>
<keyword evidence="2 4" id="KW-0548">Nucleotidyltransferase</keyword>
<sequence>MSGAAPTDTIIIIPARYQSSRYPAKPLAMLRGATGEAKPLIRRSWECAAGIVDPAAVWVATDDDRIAQAVAGFGGQVVMTSADCRNGTERCADAIDRLGIEPSVVVNLQGDAPLTPAYVVTGLVDALKARPDVAMTTPAVRCAQSTYAHLVEDQAQGRVGGTTVVFGADQRALYFSKRVIPHLPPEAAARDFPPVHLHLGVYAYRPDALRRYKTLDVSQLEDLEGLEQLRFLDGGVPVGVVPFDPIGWDAIELNNPTDVAPIEAVLAARGIA</sequence>
<evidence type="ECO:0000313" key="4">
    <source>
        <dbReference type="EMBL" id="RVT91170.1"/>
    </source>
</evidence>
<dbReference type="InterPro" id="IPR003329">
    <property type="entry name" value="Cytidylyl_trans"/>
</dbReference>
<dbReference type="NCBIfam" id="NF003950">
    <property type="entry name" value="PRK05450.1-3"/>
    <property type="match status" value="1"/>
</dbReference>
<dbReference type="PANTHER" id="PTHR42866:SF2">
    <property type="entry name" value="3-DEOXY-MANNO-OCTULOSONATE CYTIDYLYLTRANSFERASE, MITOCHONDRIAL"/>
    <property type="match status" value="1"/>
</dbReference>
<dbReference type="OrthoDB" id="9815559at2"/>
<dbReference type="GO" id="GO:0009103">
    <property type="term" value="P:lipopolysaccharide biosynthetic process"/>
    <property type="evidence" value="ECO:0007669"/>
    <property type="project" value="UniProtKB-KW"/>
</dbReference>
<dbReference type="NCBIfam" id="NF003952">
    <property type="entry name" value="PRK05450.1-5"/>
    <property type="match status" value="1"/>
</dbReference>
<dbReference type="EMBL" id="SACN01000002">
    <property type="protein sequence ID" value="RVT91170.1"/>
    <property type="molecule type" value="Genomic_DNA"/>
</dbReference>